<proteinExistence type="predicted"/>
<reference evidence="1" key="1">
    <citation type="submission" date="2020-02" db="EMBL/GenBank/DDBJ databases">
        <authorList>
            <person name="Meier V. D."/>
        </authorList>
    </citation>
    <scope>NUCLEOTIDE SEQUENCE</scope>
    <source>
        <strain evidence="1">AVDCRST_MAG96</strain>
    </source>
</reference>
<organism evidence="1">
    <name type="scientific">uncultured Segetibacter sp</name>
    <dbReference type="NCBI Taxonomy" id="481133"/>
    <lineage>
        <taxon>Bacteria</taxon>
        <taxon>Pseudomonadati</taxon>
        <taxon>Bacteroidota</taxon>
        <taxon>Chitinophagia</taxon>
        <taxon>Chitinophagales</taxon>
        <taxon>Chitinophagaceae</taxon>
        <taxon>Segetibacter</taxon>
        <taxon>environmental samples</taxon>
    </lineage>
</organism>
<accession>A0A6J4S598</accession>
<dbReference type="EMBL" id="CADCVN010000543">
    <property type="protein sequence ID" value="CAA9489649.1"/>
    <property type="molecule type" value="Genomic_DNA"/>
</dbReference>
<sequence length="56" mass="6154">MDVIIIRSKGKYRNVNTGLIFSGAALFRRRTASSEVVTSFEGQTLSVSPFSNTMVL</sequence>
<gene>
    <name evidence="1" type="ORF">AVDCRST_MAG96-1449</name>
</gene>
<dbReference type="AlphaFoldDB" id="A0A6J4S598"/>
<name>A0A6J4S598_9BACT</name>
<evidence type="ECO:0000313" key="1">
    <source>
        <dbReference type="EMBL" id="CAA9489649.1"/>
    </source>
</evidence>
<protein>
    <submittedName>
        <fullName evidence="1">Uncharacterized protein</fullName>
    </submittedName>
</protein>